<dbReference type="Pfam" id="PF06580">
    <property type="entry name" value="His_kinase"/>
    <property type="match status" value="1"/>
</dbReference>
<gene>
    <name evidence="3" type="ORF">GCM10008119_21950</name>
</gene>
<evidence type="ECO:0000259" key="2">
    <source>
        <dbReference type="Pfam" id="PF06580"/>
    </source>
</evidence>
<evidence type="ECO:0000313" key="3">
    <source>
        <dbReference type="EMBL" id="GGI26296.1"/>
    </source>
</evidence>
<dbReference type="InterPro" id="IPR036890">
    <property type="entry name" value="HATPase_C_sf"/>
</dbReference>
<dbReference type="InterPro" id="IPR050640">
    <property type="entry name" value="Bact_2-comp_sensor_kinase"/>
</dbReference>
<reference evidence="4" key="1">
    <citation type="journal article" date="2019" name="Int. J. Syst. Evol. Microbiol.">
        <title>The Global Catalogue of Microorganisms (GCM) 10K type strain sequencing project: providing services to taxonomists for standard genome sequencing and annotation.</title>
        <authorList>
            <consortium name="The Broad Institute Genomics Platform"/>
            <consortium name="The Broad Institute Genome Sequencing Center for Infectious Disease"/>
            <person name="Wu L."/>
            <person name="Ma J."/>
        </authorList>
    </citation>
    <scope>NUCLEOTIDE SEQUENCE [LARGE SCALE GENOMIC DNA]</scope>
    <source>
        <strain evidence="4">CCM 8939</strain>
    </source>
</reference>
<keyword evidence="4" id="KW-1185">Reference proteome</keyword>
<keyword evidence="1" id="KW-0472">Membrane</keyword>
<dbReference type="Gene3D" id="3.30.565.10">
    <property type="entry name" value="Histidine kinase-like ATPase, C-terminal domain"/>
    <property type="match status" value="1"/>
</dbReference>
<protein>
    <recommendedName>
        <fullName evidence="2">Signal transduction histidine kinase internal region domain-containing protein</fullName>
    </recommendedName>
</protein>
<sequence>MISEIDNNYPQQNKILRWLSINKYHFIGWAAFLFYEIIVVGFYTGKFGVLGAYIFHYALNISIFYVHSLLVLRYGLICKKQIIWRIPLFLILEIAVYLFIMYFAYAFINKDTHIINTKEPLIDLPFFLGGIFRAGYFIIFGTAYYFLITFIKERKKTEGLEQQRLNNIIQIAKSENAFLRAQIQPHLLFNTLDFIYQNAKENSPVAAETIIAISAMMRYAVDSKHKEEFIELGDEIDQVENLLNLHQLRANHTLQIRFWYDDEVRSEKIIPMILITLVENIFKHGNLTEQSKPANITVAIHENTFIIETSNAYKINNSVIKRAGTGIENIKKRLEYSYGTSAELKYYFDDNEHFNVKITIKK</sequence>
<keyword evidence="1" id="KW-1133">Transmembrane helix</keyword>
<organism evidence="3 4">
    <name type="scientific">Pedobacter mendelii</name>
    <dbReference type="NCBI Taxonomy" id="1908240"/>
    <lineage>
        <taxon>Bacteria</taxon>
        <taxon>Pseudomonadati</taxon>
        <taxon>Bacteroidota</taxon>
        <taxon>Sphingobacteriia</taxon>
        <taxon>Sphingobacteriales</taxon>
        <taxon>Sphingobacteriaceae</taxon>
        <taxon>Pedobacter</taxon>
    </lineage>
</organism>
<feature type="transmembrane region" description="Helical" evidence="1">
    <location>
        <begin position="82"/>
        <end position="105"/>
    </location>
</feature>
<feature type="transmembrane region" description="Helical" evidence="1">
    <location>
        <begin position="125"/>
        <end position="147"/>
    </location>
</feature>
<dbReference type="PANTHER" id="PTHR34220">
    <property type="entry name" value="SENSOR HISTIDINE KINASE YPDA"/>
    <property type="match status" value="1"/>
</dbReference>
<proteinExistence type="predicted"/>
<evidence type="ECO:0000256" key="1">
    <source>
        <dbReference type="SAM" id="Phobius"/>
    </source>
</evidence>
<keyword evidence="1" id="KW-0812">Transmembrane</keyword>
<feature type="transmembrane region" description="Helical" evidence="1">
    <location>
        <begin position="50"/>
        <end position="70"/>
    </location>
</feature>
<feature type="domain" description="Signal transduction histidine kinase internal region" evidence="2">
    <location>
        <begin position="175"/>
        <end position="252"/>
    </location>
</feature>
<dbReference type="RefSeq" id="WP_188414167.1">
    <property type="nucleotide sequence ID" value="NZ_BMDJ01000005.1"/>
</dbReference>
<feature type="transmembrane region" description="Helical" evidence="1">
    <location>
        <begin position="24"/>
        <end position="44"/>
    </location>
</feature>
<dbReference type="EMBL" id="BMDJ01000005">
    <property type="protein sequence ID" value="GGI26296.1"/>
    <property type="molecule type" value="Genomic_DNA"/>
</dbReference>
<dbReference type="InterPro" id="IPR010559">
    <property type="entry name" value="Sig_transdc_His_kin_internal"/>
</dbReference>
<name>A0ABQ2BJ58_9SPHI</name>
<dbReference type="Proteomes" id="UP000645390">
    <property type="component" value="Unassembled WGS sequence"/>
</dbReference>
<evidence type="ECO:0000313" key="4">
    <source>
        <dbReference type="Proteomes" id="UP000645390"/>
    </source>
</evidence>
<dbReference type="PANTHER" id="PTHR34220:SF7">
    <property type="entry name" value="SENSOR HISTIDINE KINASE YPDA"/>
    <property type="match status" value="1"/>
</dbReference>
<accession>A0ABQ2BJ58</accession>
<comment type="caution">
    <text evidence="3">The sequence shown here is derived from an EMBL/GenBank/DDBJ whole genome shotgun (WGS) entry which is preliminary data.</text>
</comment>